<dbReference type="Proteomes" id="UP001494902">
    <property type="component" value="Unassembled WGS sequence"/>
</dbReference>
<keyword evidence="3" id="KW-1185">Reference proteome</keyword>
<evidence type="ECO:0000256" key="1">
    <source>
        <dbReference type="SAM" id="MobiDB-lite"/>
    </source>
</evidence>
<comment type="caution">
    <text evidence="2">The sequence shown here is derived from an EMBL/GenBank/DDBJ whole genome shotgun (WGS) entry which is preliminary data.</text>
</comment>
<proteinExistence type="predicted"/>
<dbReference type="RefSeq" id="WP_349301335.1">
    <property type="nucleotide sequence ID" value="NZ_JBEDNQ010000013.1"/>
</dbReference>
<organism evidence="2 3">
    <name type="scientific">Pseudonocardia nematodicida</name>
    <dbReference type="NCBI Taxonomy" id="1206997"/>
    <lineage>
        <taxon>Bacteria</taxon>
        <taxon>Bacillati</taxon>
        <taxon>Actinomycetota</taxon>
        <taxon>Actinomycetes</taxon>
        <taxon>Pseudonocardiales</taxon>
        <taxon>Pseudonocardiaceae</taxon>
        <taxon>Pseudonocardia</taxon>
    </lineage>
</organism>
<evidence type="ECO:0000313" key="2">
    <source>
        <dbReference type="EMBL" id="MEQ3554270.1"/>
    </source>
</evidence>
<dbReference type="PROSITE" id="PS51257">
    <property type="entry name" value="PROKAR_LIPOPROTEIN"/>
    <property type="match status" value="1"/>
</dbReference>
<gene>
    <name evidence="2" type="ORF">WIS52_27710</name>
</gene>
<reference evidence="2 3" key="1">
    <citation type="submission" date="2024-03" db="EMBL/GenBank/DDBJ databases">
        <title>Draft genome sequence of Pseudonocardia nematodicida JCM 31783.</title>
        <authorList>
            <person name="Butdee W."/>
            <person name="Duangmal K."/>
        </authorList>
    </citation>
    <scope>NUCLEOTIDE SEQUENCE [LARGE SCALE GENOMIC DNA]</scope>
    <source>
        <strain evidence="2 3">JCM 31783</strain>
    </source>
</reference>
<feature type="region of interest" description="Disordered" evidence="1">
    <location>
        <begin position="32"/>
        <end position="52"/>
    </location>
</feature>
<sequence>MGARCGNGTRRRVAVAGAVLVALALAGGCGGPDTIERDPASRPAGSAPGDPAGLEALQTKFGFYARDTCYSGDPAEVYSRCGRFATEVRNALPQVERDAPAAAGRAAATAEVLDRFAASGCEPPPGTAGGGDPATCGPLFGEVQGQVQELVGAVGTRD</sequence>
<evidence type="ECO:0000313" key="3">
    <source>
        <dbReference type="Proteomes" id="UP001494902"/>
    </source>
</evidence>
<name>A0ABV1KIJ7_9PSEU</name>
<protein>
    <recommendedName>
        <fullName evidence="4">Lipoprotein</fullName>
    </recommendedName>
</protein>
<evidence type="ECO:0008006" key="4">
    <source>
        <dbReference type="Google" id="ProtNLM"/>
    </source>
</evidence>
<accession>A0ABV1KIJ7</accession>
<dbReference type="EMBL" id="JBEDNQ010000013">
    <property type="protein sequence ID" value="MEQ3554270.1"/>
    <property type="molecule type" value="Genomic_DNA"/>
</dbReference>